<dbReference type="AlphaFoldDB" id="A0AAV7M6N6"/>
<reference evidence="1" key="1">
    <citation type="journal article" date="2022" name="bioRxiv">
        <title>Sequencing and chromosome-scale assembly of the giantPleurodeles waltlgenome.</title>
        <authorList>
            <person name="Brown T."/>
            <person name="Elewa A."/>
            <person name="Iarovenko S."/>
            <person name="Subramanian E."/>
            <person name="Araus A.J."/>
            <person name="Petzold A."/>
            <person name="Susuki M."/>
            <person name="Suzuki K.-i.T."/>
            <person name="Hayashi T."/>
            <person name="Toyoda A."/>
            <person name="Oliveira C."/>
            <person name="Osipova E."/>
            <person name="Leigh N.D."/>
            <person name="Simon A."/>
            <person name="Yun M.H."/>
        </authorList>
    </citation>
    <scope>NUCLEOTIDE SEQUENCE</scope>
    <source>
        <strain evidence="1">20211129_DDA</strain>
        <tissue evidence="1">Liver</tissue>
    </source>
</reference>
<protein>
    <recommendedName>
        <fullName evidence="3">Reverse transcriptase domain-containing protein</fullName>
    </recommendedName>
</protein>
<gene>
    <name evidence="1" type="ORF">NDU88_003881</name>
</gene>
<sequence>MGTLLYADDIVLLDLTPKGLCQSVGPLEFQCGGEDKTSEAREKVPEVSSDIRALLPFRNISGTPVAVQLGGGDEG</sequence>
<dbReference type="EMBL" id="JANPWB010000014">
    <property type="protein sequence ID" value="KAJ1098774.1"/>
    <property type="molecule type" value="Genomic_DNA"/>
</dbReference>
<proteinExistence type="predicted"/>
<evidence type="ECO:0000313" key="1">
    <source>
        <dbReference type="EMBL" id="KAJ1098774.1"/>
    </source>
</evidence>
<keyword evidence="2" id="KW-1185">Reference proteome</keyword>
<accession>A0AAV7M6N6</accession>
<evidence type="ECO:0000313" key="2">
    <source>
        <dbReference type="Proteomes" id="UP001066276"/>
    </source>
</evidence>
<evidence type="ECO:0008006" key="3">
    <source>
        <dbReference type="Google" id="ProtNLM"/>
    </source>
</evidence>
<name>A0AAV7M6N6_PLEWA</name>
<organism evidence="1 2">
    <name type="scientific">Pleurodeles waltl</name>
    <name type="common">Iberian ribbed newt</name>
    <dbReference type="NCBI Taxonomy" id="8319"/>
    <lineage>
        <taxon>Eukaryota</taxon>
        <taxon>Metazoa</taxon>
        <taxon>Chordata</taxon>
        <taxon>Craniata</taxon>
        <taxon>Vertebrata</taxon>
        <taxon>Euteleostomi</taxon>
        <taxon>Amphibia</taxon>
        <taxon>Batrachia</taxon>
        <taxon>Caudata</taxon>
        <taxon>Salamandroidea</taxon>
        <taxon>Salamandridae</taxon>
        <taxon>Pleurodelinae</taxon>
        <taxon>Pleurodeles</taxon>
    </lineage>
</organism>
<comment type="caution">
    <text evidence="1">The sequence shown here is derived from an EMBL/GenBank/DDBJ whole genome shotgun (WGS) entry which is preliminary data.</text>
</comment>
<dbReference type="Proteomes" id="UP001066276">
    <property type="component" value="Chromosome 10"/>
</dbReference>